<name>A0A6G1D751_9ORYZ</name>
<dbReference type="Proteomes" id="UP000479710">
    <property type="component" value="Unassembled WGS sequence"/>
</dbReference>
<evidence type="ECO:0000313" key="2">
    <source>
        <dbReference type="EMBL" id="KAF0908220.1"/>
    </source>
</evidence>
<dbReference type="EMBL" id="SPHZ02000007">
    <property type="protein sequence ID" value="KAF0908220.1"/>
    <property type="molecule type" value="Genomic_DNA"/>
</dbReference>
<proteinExistence type="predicted"/>
<protein>
    <submittedName>
        <fullName evidence="2">Uncharacterized protein</fullName>
    </submittedName>
</protein>
<gene>
    <name evidence="2" type="ORF">E2562_023842</name>
</gene>
<accession>A0A6G1D751</accession>
<evidence type="ECO:0000256" key="1">
    <source>
        <dbReference type="SAM" id="MobiDB-lite"/>
    </source>
</evidence>
<reference evidence="2 3" key="1">
    <citation type="submission" date="2019-11" db="EMBL/GenBank/DDBJ databases">
        <title>Whole genome sequence of Oryza granulata.</title>
        <authorList>
            <person name="Li W."/>
        </authorList>
    </citation>
    <scope>NUCLEOTIDE SEQUENCE [LARGE SCALE GENOMIC DNA]</scope>
    <source>
        <strain evidence="3">cv. Menghai</strain>
        <tissue evidence="2">Leaf</tissue>
    </source>
</reference>
<feature type="region of interest" description="Disordered" evidence="1">
    <location>
        <begin position="29"/>
        <end position="77"/>
    </location>
</feature>
<dbReference type="AlphaFoldDB" id="A0A6G1D751"/>
<keyword evidence="3" id="KW-1185">Reference proteome</keyword>
<feature type="compositionally biased region" description="Basic residues" evidence="1">
    <location>
        <begin position="65"/>
        <end position="77"/>
    </location>
</feature>
<comment type="caution">
    <text evidence="2">The sequence shown here is derived from an EMBL/GenBank/DDBJ whole genome shotgun (WGS) entry which is preliminary data.</text>
</comment>
<organism evidence="2 3">
    <name type="scientific">Oryza meyeriana var. granulata</name>
    <dbReference type="NCBI Taxonomy" id="110450"/>
    <lineage>
        <taxon>Eukaryota</taxon>
        <taxon>Viridiplantae</taxon>
        <taxon>Streptophyta</taxon>
        <taxon>Embryophyta</taxon>
        <taxon>Tracheophyta</taxon>
        <taxon>Spermatophyta</taxon>
        <taxon>Magnoliopsida</taxon>
        <taxon>Liliopsida</taxon>
        <taxon>Poales</taxon>
        <taxon>Poaceae</taxon>
        <taxon>BOP clade</taxon>
        <taxon>Oryzoideae</taxon>
        <taxon>Oryzeae</taxon>
        <taxon>Oryzinae</taxon>
        <taxon>Oryza</taxon>
        <taxon>Oryza meyeriana</taxon>
    </lineage>
</organism>
<evidence type="ECO:0000313" key="3">
    <source>
        <dbReference type="Proteomes" id="UP000479710"/>
    </source>
</evidence>
<sequence>MSASGGSGGCGKRTMADVLMGNARDAVRKATTALSPKRLKTQPGAQVDGAVAKPEVEGKPPLPVKSKRAPSLKKLKT</sequence>